<gene>
    <name evidence="3" type="ORF">SAMN04488502_11615</name>
</gene>
<name>A0A1G9ZYZ8_9FIRM</name>
<keyword evidence="4" id="KW-1185">Reference proteome</keyword>
<dbReference type="RefSeq" id="WP_092075012.1">
    <property type="nucleotide sequence ID" value="NZ_FNHB01000016.1"/>
</dbReference>
<dbReference type="InterPro" id="IPR015590">
    <property type="entry name" value="Aldehyde_DH_dom"/>
</dbReference>
<dbReference type="Pfam" id="PF00171">
    <property type="entry name" value="Aldedh"/>
    <property type="match status" value="1"/>
</dbReference>
<dbReference type="SUPFAM" id="SSF53720">
    <property type="entry name" value="ALDH-like"/>
    <property type="match status" value="1"/>
</dbReference>
<dbReference type="AlphaFoldDB" id="A0A1G9ZYZ8"/>
<dbReference type="Gene3D" id="3.40.605.10">
    <property type="entry name" value="Aldehyde Dehydrogenase, Chain A, domain 1"/>
    <property type="match status" value="1"/>
</dbReference>
<dbReference type="InterPro" id="IPR016162">
    <property type="entry name" value="Ald_DH_N"/>
</dbReference>
<evidence type="ECO:0000313" key="4">
    <source>
        <dbReference type="Proteomes" id="UP000214880"/>
    </source>
</evidence>
<dbReference type="EMBL" id="FNHB01000016">
    <property type="protein sequence ID" value="SDN26832.1"/>
    <property type="molecule type" value="Genomic_DNA"/>
</dbReference>
<dbReference type="Proteomes" id="UP000214880">
    <property type="component" value="Unassembled WGS sequence"/>
</dbReference>
<feature type="domain" description="Aldehyde dehydrogenase" evidence="2">
    <location>
        <begin position="7"/>
        <end position="264"/>
    </location>
</feature>
<dbReference type="InterPro" id="IPR016161">
    <property type="entry name" value="Ald_DH/histidinol_DH"/>
</dbReference>
<proteinExistence type="predicted"/>
<evidence type="ECO:0000259" key="2">
    <source>
        <dbReference type="Pfam" id="PF00171"/>
    </source>
</evidence>
<dbReference type="GO" id="GO:0016620">
    <property type="term" value="F:oxidoreductase activity, acting on the aldehyde or oxo group of donors, NAD or NADP as acceptor"/>
    <property type="evidence" value="ECO:0007669"/>
    <property type="project" value="InterPro"/>
</dbReference>
<dbReference type="CDD" id="cd07122">
    <property type="entry name" value="ALDH_F20_ACDH"/>
    <property type="match status" value="1"/>
</dbReference>
<dbReference type="Gene3D" id="3.40.309.10">
    <property type="entry name" value="Aldehyde Dehydrogenase, Chain A, domain 2"/>
    <property type="match status" value="1"/>
</dbReference>
<evidence type="ECO:0000256" key="1">
    <source>
        <dbReference type="ARBA" id="ARBA00023002"/>
    </source>
</evidence>
<dbReference type="InterPro" id="IPR016163">
    <property type="entry name" value="Ald_DH_C"/>
</dbReference>
<protein>
    <submittedName>
        <fullName evidence="3">Succinate-semialdehyde dehydrogenase</fullName>
    </submittedName>
</protein>
<evidence type="ECO:0000313" key="3">
    <source>
        <dbReference type="EMBL" id="SDN26832.1"/>
    </source>
</evidence>
<keyword evidence="1" id="KW-0560">Oxidoreductase</keyword>
<dbReference type="PANTHER" id="PTHR11699">
    <property type="entry name" value="ALDEHYDE DEHYDROGENASE-RELATED"/>
    <property type="match status" value="1"/>
</dbReference>
<sequence length="454" mass="49449">MTDGEILQKMLRQSRQAQAEIEKCNQAQVDGFVRAIGKAIYDNAELLAREAVDETGMGVYEDKVAKNKGKSRMIWLSLKDKRSVDIIKEEPEKGLVYVAKPKGVIAAITPTTNPVVTPMCNAMFALKGRNSIIVAPHPRSKRCSAHAVALMNEALNKLGAPEHLIQIIEEPTMELTQGLMGVADAVVATGGMGLVKAAYASGKPAYGVGAGNVQVIVDREYDYEQAAKDIIAGRKFDNGIICSGEQCVITPAEKHEEIMAAFAKHGGYYIREAEQIERFRKVMFPEGKINTKLVGQSVQHIAAAAGVPVPEWAKIVILQSSGKGELDILCKEKMFPYMNTLSYNSFEEAIDIAKTNLFYEGAGHTAVVHSNNEDHLREAGRQLPISRLVVNQPSSTGAGGSIHNGFNPTTTLGCGSWGNNSISENLSYEHLINVSRIGYFNKEAKMPEDATIWN</sequence>
<dbReference type="STRING" id="146817.SAMN04488502_11615"/>
<organism evidence="3 4">
    <name type="scientific">Dendrosporobacter quercicolus</name>
    <dbReference type="NCBI Taxonomy" id="146817"/>
    <lineage>
        <taxon>Bacteria</taxon>
        <taxon>Bacillati</taxon>
        <taxon>Bacillota</taxon>
        <taxon>Negativicutes</taxon>
        <taxon>Selenomonadales</taxon>
        <taxon>Sporomusaceae</taxon>
        <taxon>Dendrosporobacter</taxon>
    </lineage>
</organism>
<dbReference type="OrthoDB" id="9804734at2"/>
<accession>A0A1G9ZYZ8</accession>
<reference evidence="3 4" key="1">
    <citation type="submission" date="2016-10" db="EMBL/GenBank/DDBJ databases">
        <authorList>
            <person name="de Groot N.N."/>
        </authorList>
    </citation>
    <scope>NUCLEOTIDE SEQUENCE [LARGE SCALE GENOMIC DNA]</scope>
    <source>
        <strain evidence="3 4">DSM 1736</strain>
    </source>
</reference>